<dbReference type="eggNOG" id="KOG0682">
    <property type="taxonomic scope" value="Eukaryota"/>
</dbReference>
<feature type="compositionally biased region" description="Basic and acidic residues" evidence="9">
    <location>
        <begin position="485"/>
        <end position="502"/>
    </location>
</feature>
<feature type="domain" description="Ammonium transporter AmtB-like" evidence="10">
    <location>
        <begin position="34"/>
        <end position="445"/>
    </location>
</feature>
<dbReference type="KEGG" id="kng:KNAG_0F01460"/>
<dbReference type="EMBL" id="HE978319">
    <property type="protein sequence ID" value="CCK70814.1"/>
    <property type="molecule type" value="Genomic_DNA"/>
</dbReference>
<feature type="region of interest" description="Disordered" evidence="9">
    <location>
        <begin position="482"/>
        <end position="519"/>
    </location>
</feature>
<evidence type="ECO:0000313" key="11">
    <source>
        <dbReference type="EMBL" id="CCK70814.1"/>
    </source>
</evidence>
<evidence type="ECO:0000256" key="5">
    <source>
        <dbReference type="ARBA" id="ARBA00022989"/>
    </source>
</evidence>
<dbReference type="PANTHER" id="PTHR43029:SF10">
    <property type="entry name" value="AMMONIUM TRANSPORTER MEP2"/>
    <property type="match status" value="1"/>
</dbReference>
<evidence type="ECO:0000256" key="6">
    <source>
        <dbReference type="ARBA" id="ARBA00023136"/>
    </source>
</evidence>
<evidence type="ECO:0000256" key="1">
    <source>
        <dbReference type="ARBA" id="ARBA00004141"/>
    </source>
</evidence>
<dbReference type="GO" id="GO:1900430">
    <property type="term" value="P:positive regulation of filamentous growth of a population of unicellular organisms"/>
    <property type="evidence" value="ECO:0007669"/>
    <property type="project" value="EnsemblFungi"/>
</dbReference>
<dbReference type="OMA" id="CAGSDVM"/>
<feature type="transmembrane region" description="Helical" evidence="8">
    <location>
        <begin position="343"/>
        <end position="365"/>
    </location>
</feature>
<dbReference type="Pfam" id="PF00909">
    <property type="entry name" value="Ammonium_transp"/>
    <property type="match status" value="1"/>
</dbReference>
<dbReference type="SUPFAM" id="SSF111352">
    <property type="entry name" value="Ammonium transporter"/>
    <property type="match status" value="1"/>
</dbReference>
<protein>
    <recommendedName>
        <fullName evidence="8">Ammonium transporter</fullName>
    </recommendedName>
</protein>
<dbReference type="NCBIfam" id="TIGR00836">
    <property type="entry name" value="amt"/>
    <property type="match status" value="1"/>
</dbReference>
<keyword evidence="4 8" id="KW-0812">Transmembrane</keyword>
<evidence type="ECO:0000256" key="8">
    <source>
        <dbReference type="RuleBase" id="RU362002"/>
    </source>
</evidence>
<feature type="transmembrane region" description="Helical" evidence="8">
    <location>
        <begin position="124"/>
        <end position="143"/>
    </location>
</feature>
<dbReference type="InterPro" id="IPR024041">
    <property type="entry name" value="NH4_transpt_AmtB-like_dom"/>
</dbReference>
<dbReference type="FunFam" id="1.10.3430.10:FF:000003">
    <property type="entry name" value="Ammonium transporter"/>
    <property type="match status" value="1"/>
</dbReference>
<dbReference type="GeneID" id="34526529"/>
<comment type="subcellular location">
    <subcellularLocation>
        <location evidence="8">Cell membrane</location>
        <topology evidence="8">Multi-pass membrane protein</topology>
    </subcellularLocation>
    <subcellularLocation>
        <location evidence="1">Membrane</location>
        <topology evidence="1">Multi-pass membrane protein</topology>
    </subcellularLocation>
</comment>
<keyword evidence="6 8" id="KW-0472">Membrane</keyword>
<dbReference type="InterPro" id="IPR001905">
    <property type="entry name" value="Ammonium_transpt"/>
</dbReference>
<dbReference type="GO" id="GO:0005886">
    <property type="term" value="C:plasma membrane"/>
    <property type="evidence" value="ECO:0007669"/>
    <property type="project" value="UniProtKB-SubCell"/>
</dbReference>
<evidence type="ECO:0000256" key="2">
    <source>
        <dbReference type="ARBA" id="ARBA00005887"/>
    </source>
</evidence>
<keyword evidence="12" id="KW-1185">Reference proteome</keyword>
<reference evidence="11 12" key="1">
    <citation type="journal article" date="2011" name="Proc. Natl. Acad. Sci. U.S.A.">
        <title>Evolutionary erosion of yeast sex chromosomes by mating-type switching accidents.</title>
        <authorList>
            <person name="Gordon J.L."/>
            <person name="Armisen D."/>
            <person name="Proux-Wera E."/>
            <person name="Oheigeartaigh S.S."/>
            <person name="Byrne K.P."/>
            <person name="Wolfe K.H."/>
        </authorList>
    </citation>
    <scope>NUCLEOTIDE SEQUENCE [LARGE SCALE GENOMIC DNA]</scope>
    <source>
        <strain evidence="12">ATCC MYA-139 / BCRC 22969 / CBS 8797 / CCRC 22969 / KCTC 17520 / NBRC 10181 / NCYC 3082</strain>
    </source>
</reference>
<dbReference type="GO" id="GO:0007124">
    <property type="term" value="P:pseudohyphal growth"/>
    <property type="evidence" value="ECO:0007669"/>
    <property type="project" value="EnsemblFungi"/>
</dbReference>
<dbReference type="HOGENOM" id="CLU_000445_33_0_1"/>
<gene>
    <name evidence="11" type="primary">KNAG0F01460</name>
    <name evidence="11" type="ordered locus">KNAG_0F01460</name>
</gene>
<sequence>MSTYNFTGTPTGHGTGGDSLTTDMNTQYELANMAWLGTSAAGVWLMVPGIGLLYSGLSRKKHSLSSLWLSLTGVCVCIFQWFFWGYSLTFSHHTKGNGFLGTLEFFGFRHVLGAPSAVSSAPDILFAVFQGMFASVAGVLAMGGGGERARLFPMMVFLFLWMTLVYCPCACWTWNATGWLAVMGSLDFAGGVVHQTAGHGALMYALILGRRDKSKNTGRKIPKYKPHSVTSVVLGTTFLWFGWQFFNPGSAGNATMRAWYAAMNTNLAAAGGGLAWMFIDYFRYDGKWTTVGLCSGIVSALVGITPGAGFVPIWSSFVIGVVTSIGCNFAVDVQYWLKIDDGYAVWALHGVGGCIGGVLTGIFAADYVNATAGSYIAPIKGGWLNHHYRQVGYQLAAMCSICLWTCVVTSIILLVMDRIPWLKIRLKPEEEERGTDAVEIGEFTYQSDEEDGGDELNNNEDYTFIPQPVRSKTTVVDALTSKLSHNNDKIEPHQNIDDKLNEEGSSTSQSHAEKSEPEK</sequence>
<dbReference type="Proteomes" id="UP000006310">
    <property type="component" value="Chromosome 6"/>
</dbReference>
<dbReference type="GO" id="GO:0008519">
    <property type="term" value="F:ammonium channel activity"/>
    <property type="evidence" value="ECO:0007669"/>
    <property type="project" value="EnsemblFungi"/>
</dbReference>
<feature type="transmembrane region" description="Helical" evidence="8">
    <location>
        <begin position="188"/>
        <end position="207"/>
    </location>
</feature>
<feature type="transmembrane region" description="Helical" evidence="8">
    <location>
        <begin position="33"/>
        <end position="54"/>
    </location>
</feature>
<organism evidence="11 12">
    <name type="scientific">Huiozyma naganishii (strain ATCC MYA-139 / BCRC 22969 / CBS 8797 / KCTC 17520 / NBRC 10181 / NCYC 3082 / Yp74L-3)</name>
    <name type="common">Yeast</name>
    <name type="synonym">Kazachstania naganishii</name>
    <dbReference type="NCBI Taxonomy" id="1071383"/>
    <lineage>
        <taxon>Eukaryota</taxon>
        <taxon>Fungi</taxon>
        <taxon>Dikarya</taxon>
        <taxon>Ascomycota</taxon>
        <taxon>Saccharomycotina</taxon>
        <taxon>Saccharomycetes</taxon>
        <taxon>Saccharomycetales</taxon>
        <taxon>Saccharomycetaceae</taxon>
        <taxon>Huiozyma</taxon>
    </lineage>
</organism>
<evidence type="ECO:0000256" key="7">
    <source>
        <dbReference type="ARBA" id="ARBA00023177"/>
    </source>
</evidence>
<dbReference type="PANTHER" id="PTHR43029">
    <property type="entry name" value="AMMONIUM TRANSPORTER MEP2"/>
    <property type="match status" value="1"/>
</dbReference>
<keyword evidence="3 8" id="KW-0813">Transport</keyword>
<feature type="transmembrane region" description="Helical" evidence="8">
    <location>
        <begin position="258"/>
        <end position="279"/>
    </location>
</feature>
<dbReference type="InterPro" id="IPR029020">
    <property type="entry name" value="Ammonium/urea_transptr"/>
</dbReference>
<reference evidence="12" key="2">
    <citation type="submission" date="2012-08" db="EMBL/GenBank/DDBJ databases">
        <title>Genome sequence of Kazachstania naganishii.</title>
        <authorList>
            <person name="Gordon J.L."/>
            <person name="Armisen D."/>
            <person name="Proux-Wera E."/>
            <person name="OhEigeartaigh S.S."/>
            <person name="Byrne K.P."/>
            <person name="Wolfe K.H."/>
        </authorList>
    </citation>
    <scope>NUCLEOTIDE SEQUENCE [LARGE SCALE GENOMIC DNA]</scope>
    <source>
        <strain evidence="12">ATCC MYA-139 / BCRC 22969 / CBS 8797 / CCRC 22969 / KCTC 17520 / NBRC 10181 / NCYC 3082</strain>
    </source>
</reference>
<evidence type="ECO:0000313" key="12">
    <source>
        <dbReference type="Proteomes" id="UP000006310"/>
    </source>
</evidence>
<dbReference type="GO" id="GO:0019740">
    <property type="term" value="P:nitrogen utilization"/>
    <property type="evidence" value="ECO:0007669"/>
    <property type="project" value="EnsemblFungi"/>
</dbReference>
<dbReference type="OrthoDB" id="534912at2759"/>
<feature type="transmembrane region" description="Helical" evidence="8">
    <location>
        <begin position="66"/>
        <end position="84"/>
    </location>
</feature>
<evidence type="ECO:0000256" key="9">
    <source>
        <dbReference type="SAM" id="MobiDB-lite"/>
    </source>
</evidence>
<dbReference type="RefSeq" id="XP_022465060.1">
    <property type="nucleotide sequence ID" value="XM_022608579.1"/>
</dbReference>
<evidence type="ECO:0000256" key="4">
    <source>
        <dbReference type="ARBA" id="ARBA00022692"/>
    </source>
</evidence>
<dbReference type="AlphaFoldDB" id="J7S774"/>
<evidence type="ECO:0000259" key="10">
    <source>
        <dbReference type="Pfam" id="PF00909"/>
    </source>
</evidence>
<name>J7S774_HUIN7</name>
<feature type="transmembrane region" description="Helical" evidence="8">
    <location>
        <begin position="155"/>
        <end position="176"/>
    </location>
</feature>
<feature type="transmembrane region" description="Helical" evidence="8">
    <location>
        <begin position="393"/>
        <end position="416"/>
    </location>
</feature>
<proteinExistence type="inferred from homology"/>
<feature type="transmembrane region" description="Helical" evidence="8">
    <location>
        <begin position="228"/>
        <end position="246"/>
    </location>
</feature>
<dbReference type="STRING" id="1071383.J7S774"/>
<feature type="transmembrane region" description="Helical" evidence="8">
    <location>
        <begin position="286"/>
        <end position="305"/>
    </location>
</feature>
<comment type="similarity">
    <text evidence="2 8">Belongs to the ammonia transporter channel (TC 1.A.11.2) family.</text>
</comment>
<keyword evidence="7 8" id="KW-0924">Ammonia transport</keyword>
<keyword evidence="5 8" id="KW-1133">Transmembrane helix</keyword>
<evidence type="ECO:0000256" key="3">
    <source>
        <dbReference type="ARBA" id="ARBA00022448"/>
    </source>
</evidence>
<feature type="transmembrane region" description="Helical" evidence="8">
    <location>
        <begin position="311"/>
        <end position="331"/>
    </location>
</feature>
<accession>J7S774</accession>
<dbReference type="Gene3D" id="1.10.3430.10">
    <property type="entry name" value="Ammonium transporter AmtB like domains"/>
    <property type="match status" value="1"/>
</dbReference>